<feature type="domain" description="Peptidase M56" evidence="3">
    <location>
        <begin position="37"/>
        <end position="310"/>
    </location>
</feature>
<feature type="transmembrane region" description="Helical" evidence="2">
    <location>
        <begin position="54"/>
        <end position="72"/>
    </location>
</feature>
<sequence length="538" mass="61298">MHLLLNINTITQNLIQAFSWMLIHSLWQGLVLAVMSALVMLFTKKAGSVLRHNLILAQFLLFVGACLFTFVWELNKHPQQNMMQLGRAIGGTATALLSLNGDGVRAFAYACINYFTANAPMVVLLWFVFFLFRWVRMMRGLVFIRLARYRQVSEPSDYWKNRVEQLCQKLQLKQAVQLLESGYVKMPMVIGHLKPLILIPVGLLAGLPPEQVEAVLLHELAHIRRHDYLVNILQTIAETVFFFNPGLLWISALLRDERENCCDDIALAQTKNKREFIQALISFKEHSLYGNNYAVAFPGKKNQLLQRVSRILGHKNKTITTGEKAFLISGLMILSAIIATAAIAQIREVSKHENSNKYLHKQQYLITKSASTKPAVTSKPADKPKLLKQKQVIPLSQPTPVSDEQTMVNAQPVSATEERPEQDALAAKQQAERESAQISADKIKFNNEQLQAKRDQDQARIDMEHAKLDQEQARRDQEQAKRDQEQAMRDQAQAKLDQIQAMRDQEQARRDQEQAKRDQAHVNKPQTEPIKSKTNVQE</sequence>
<proteinExistence type="predicted"/>
<dbReference type="InterPro" id="IPR008756">
    <property type="entry name" value="Peptidase_M56"/>
</dbReference>
<dbReference type="EMBL" id="CP032869">
    <property type="protein sequence ID" value="AYL96493.1"/>
    <property type="molecule type" value="Genomic_DNA"/>
</dbReference>
<keyword evidence="2" id="KW-0472">Membrane</keyword>
<dbReference type="InterPro" id="IPR052173">
    <property type="entry name" value="Beta-lactam_resp_regulator"/>
</dbReference>
<evidence type="ECO:0000259" key="3">
    <source>
        <dbReference type="Pfam" id="PF05569"/>
    </source>
</evidence>
<gene>
    <name evidence="4" type="ORF">HYN43_014820</name>
</gene>
<dbReference type="Gene3D" id="3.30.2010.10">
    <property type="entry name" value="Metalloproteases ('zincins'), catalytic domain"/>
    <property type="match status" value="1"/>
</dbReference>
<keyword evidence="2" id="KW-1133">Transmembrane helix</keyword>
<dbReference type="Pfam" id="PF05569">
    <property type="entry name" value="Peptidase_M56"/>
    <property type="match status" value="1"/>
</dbReference>
<dbReference type="PANTHER" id="PTHR34978:SF3">
    <property type="entry name" value="SLR0241 PROTEIN"/>
    <property type="match status" value="1"/>
</dbReference>
<evidence type="ECO:0000256" key="2">
    <source>
        <dbReference type="SAM" id="Phobius"/>
    </source>
</evidence>
<organism evidence="4 5">
    <name type="scientific">Mucilaginibacter celer</name>
    <dbReference type="NCBI Taxonomy" id="2305508"/>
    <lineage>
        <taxon>Bacteria</taxon>
        <taxon>Pseudomonadati</taxon>
        <taxon>Bacteroidota</taxon>
        <taxon>Sphingobacteriia</taxon>
        <taxon>Sphingobacteriales</taxon>
        <taxon>Sphingobacteriaceae</taxon>
        <taxon>Mucilaginibacter</taxon>
    </lineage>
</organism>
<name>A0A494VYC3_9SPHI</name>
<feature type="transmembrane region" description="Helical" evidence="2">
    <location>
        <begin position="325"/>
        <end position="346"/>
    </location>
</feature>
<evidence type="ECO:0000313" key="5">
    <source>
        <dbReference type="Proteomes" id="UP000270046"/>
    </source>
</evidence>
<dbReference type="PANTHER" id="PTHR34978">
    <property type="entry name" value="POSSIBLE SENSOR-TRANSDUCER PROTEIN BLAR"/>
    <property type="match status" value="1"/>
</dbReference>
<protein>
    <recommendedName>
        <fullName evidence="3">Peptidase M56 domain-containing protein</fullName>
    </recommendedName>
</protein>
<dbReference type="AlphaFoldDB" id="A0A494VYC3"/>
<dbReference type="RefSeq" id="WP_119410092.1">
    <property type="nucleotide sequence ID" value="NZ_CP032869.1"/>
</dbReference>
<keyword evidence="5" id="KW-1185">Reference proteome</keyword>
<feature type="compositionally biased region" description="Basic and acidic residues" evidence="1">
    <location>
        <begin position="503"/>
        <end position="521"/>
    </location>
</feature>
<keyword evidence="2" id="KW-0812">Transmembrane</keyword>
<dbReference type="OrthoDB" id="15218at2"/>
<feature type="transmembrane region" description="Helical" evidence="2">
    <location>
        <begin position="106"/>
        <end position="132"/>
    </location>
</feature>
<dbReference type="CDD" id="cd07341">
    <property type="entry name" value="M56_BlaR1_MecR1_like"/>
    <property type="match status" value="1"/>
</dbReference>
<accession>A0A494VYC3</accession>
<reference evidence="4 5" key="1">
    <citation type="submission" date="2018-10" db="EMBL/GenBank/DDBJ databases">
        <title>Genome sequencing of Mucilaginibacter sp. HYN0043.</title>
        <authorList>
            <person name="Kim M."/>
            <person name="Yi H."/>
        </authorList>
    </citation>
    <scope>NUCLEOTIDE SEQUENCE [LARGE SCALE GENOMIC DNA]</scope>
    <source>
        <strain evidence="4 5">HYN0043</strain>
    </source>
</reference>
<evidence type="ECO:0000256" key="1">
    <source>
        <dbReference type="SAM" id="MobiDB-lite"/>
    </source>
</evidence>
<feature type="transmembrane region" description="Helical" evidence="2">
    <location>
        <begin position="20"/>
        <end position="42"/>
    </location>
</feature>
<feature type="compositionally biased region" description="Polar residues" evidence="1">
    <location>
        <begin position="394"/>
        <end position="414"/>
    </location>
</feature>
<dbReference type="KEGG" id="muh:HYN43_014820"/>
<dbReference type="Proteomes" id="UP000270046">
    <property type="component" value="Chromosome"/>
</dbReference>
<feature type="compositionally biased region" description="Basic and acidic residues" evidence="1">
    <location>
        <begin position="430"/>
        <end position="488"/>
    </location>
</feature>
<feature type="region of interest" description="Disordered" evidence="1">
    <location>
        <begin position="370"/>
        <end position="538"/>
    </location>
</feature>
<evidence type="ECO:0000313" key="4">
    <source>
        <dbReference type="EMBL" id="AYL96493.1"/>
    </source>
</evidence>